<gene>
    <name evidence="1" type="ORF">KC01_LOCUS18117</name>
</gene>
<dbReference type="AlphaFoldDB" id="A0AAV2KFD8"/>
<protein>
    <submittedName>
        <fullName evidence="1">Uncharacterized protein</fullName>
    </submittedName>
</protein>
<reference evidence="1 2" key="1">
    <citation type="submission" date="2024-04" db="EMBL/GenBank/DDBJ databases">
        <authorList>
            <person name="Waldvogel A.-M."/>
            <person name="Schoenle A."/>
        </authorList>
    </citation>
    <scope>NUCLEOTIDE SEQUENCE [LARGE SCALE GENOMIC DNA]</scope>
</reference>
<name>A0AAV2KFD8_KNICA</name>
<dbReference type="EMBL" id="OZ035840">
    <property type="protein sequence ID" value="CAL1588299.1"/>
    <property type="molecule type" value="Genomic_DNA"/>
</dbReference>
<dbReference type="Proteomes" id="UP001497482">
    <property type="component" value="Chromosome 18"/>
</dbReference>
<sequence length="104" mass="11511">MAMLSWGAPAESPHRCSPCQLWVHLKLGPAVRATHPAKSVANNNNAMAEQNTPPLSHCSFYLPSLLSRPLRKLKSSVYLCFLPIRISMKYVPPTRHIPGSPKIP</sequence>
<proteinExistence type="predicted"/>
<organism evidence="1 2">
    <name type="scientific">Knipowitschia caucasica</name>
    <name type="common">Caucasian dwarf goby</name>
    <name type="synonym">Pomatoschistus caucasicus</name>
    <dbReference type="NCBI Taxonomy" id="637954"/>
    <lineage>
        <taxon>Eukaryota</taxon>
        <taxon>Metazoa</taxon>
        <taxon>Chordata</taxon>
        <taxon>Craniata</taxon>
        <taxon>Vertebrata</taxon>
        <taxon>Euteleostomi</taxon>
        <taxon>Actinopterygii</taxon>
        <taxon>Neopterygii</taxon>
        <taxon>Teleostei</taxon>
        <taxon>Neoteleostei</taxon>
        <taxon>Acanthomorphata</taxon>
        <taxon>Gobiaria</taxon>
        <taxon>Gobiiformes</taxon>
        <taxon>Gobioidei</taxon>
        <taxon>Gobiidae</taxon>
        <taxon>Gobiinae</taxon>
        <taxon>Knipowitschia</taxon>
    </lineage>
</organism>
<keyword evidence="2" id="KW-1185">Reference proteome</keyword>
<evidence type="ECO:0000313" key="1">
    <source>
        <dbReference type="EMBL" id="CAL1588299.1"/>
    </source>
</evidence>
<accession>A0AAV2KFD8</accession>
<evidence type="ECO:0000313" key="2">
    <source>
        <dbReference type="Proteomes" id="UP001497482"/>
    </source>
</evidence>